<accession>D7CS67</accession>
<dbReference type="Gene3D" id="3.40.50.410">
    <property type="entry name" value="von Willebrand factor, type A domain"/>
    <property type="match status" value="1"/>
</dbReference>
<dbReference type="PROSITE" id="PS50234">
    <property type="entry name" value="VWFA"/>
    <property type="match status" value="1"/>
</dbReference>
<reference evidence="3" key="1">
    <citation type="submission" date="2010-05" db="EMBL/GenBank/DDBJ databases">
        <title>The complete genome of Truepera radiovictris DSM 17093.</title>
        <authorList>
            <consortium name="US DOE Joint Genome Institute (JGI-PGF)"/>
            <person name="Lucas S."/>
            <person name="Copeland A."/>
            <person name="Lapidus A."/>
            <person name="Glavina del Rio T."/>
            <person name="Dalin E."/>
            <person name="Tice H."/>
            <person name="Bruce D."/>
            <person name="Goodwin L."/>
            <person name="Pitluck S."/>
            <person name="Kyrpides N."/>
            <person name="Mavromatis K."/>
            <person name="Ovchinnikova G."/>
            <person name="Munk A.C."/>
            <person name="Detter J.C."/>
            <person name="Han C."/>
            <person name="Tapia R."/>
            <person name="Land M."/>
            <person name="Hauser L."/>
            <person name="Markowitz V."/>
            <person name="Cheng J.-F."/>
            <person name="Hugenholtz P."/>
            <person name="Woyke T."/>
            <person name="Wu D."/>
            <person name="Tindall B."/>
            <person name="Pomrenke H.G."/>
            <person name="Brambilla E."/>
            <person name="Klenk H.-P."/>
            <person name="Eisen J.A."/>
        </authorList>
    </citation>
    <scope>NUCLEOTIDE SEQUENCE [LARGE SCALE GENOMIC DNA]</scope>
    <source>
        <strain evidence="3">DSM 17093 / CIP 108686 / LMG 22925 / RQ-24</strain>
    </source>
</reference>
<protein>
    <submittedName>
        <fullName evidence="2">von Willebrand factor type A</fullName>
    </submittedName>
</protein>
<dbReference type="AlphaFoldDB" id="D7CS67"/>
<dbReference type="RefSeq" id="WP_013176979.1">
    <property type="nucleotide sequence ID" value="NC_014221.1"/>
</dbReference>
<evidence type="ECO:0000313" key="2">
    <source>
        <dbReference type="EMBL" id="ADI13599.1"/>
    </source>
</evidence>
<name>D7CS67_TRURR</name>
<reference evidence="2 3" key="2">
    <citation type="journal article" date="2011" name="Stand. Genomic Sci.">
        <title>Complete genome sequence of Truepera radiovictrix type strain (RQ-24).</title>
        <authorList>
            <person name="Ivanova N."/>
            <person name="Rohde C."/>
            <person name="Munk C."/>
            <person name="Nolan M."/>
            <person name="Lucas S."/>
            <person name="Del Rio T.G."/>
            <person name="Tice H."/>
            <person name="Deshpande S."/>
            <person name="Cheng J.F."/>
            <person name="Tapia R."/>
            <person name="Han C."/>
            <person name="Goodwin L."/>
            <person name="Pitluck S."/>
            <person name="Liolios K."/>
            <person name="Mavromatis K."/>
            <person name="Mikhailova N."/>
            <person name="Pati A."/>
            <person name="Chen A."/>
            <person name="Palaniappan K."/>
            <person name="Land M."/>
            <person name="Hauser L."/>
            <person name="Chang Y.J."/>
            <person name="Jeffries C.D."/>
            <person name="Brambilla E."/>
            <person name="Rohde M."/>
            <person name="Goker M."/>
            <person name="Tindall B.J."/>
            <person name="Woyke T."/>
            <person name="Bristow J."/>
            <person name="Eisen J.A."/>
            <person name="Markowitz V."/>
            <person name="Hugenholtz P."/>
            <person name="Kyrpides N.C."/>
            <person name="Klenk H.P."/>
            <person name="Lapidus A."/>
        </authorList>
    </citation>
    <scope>NUCLEOTIDE SEQUENCE [LARGE SCALE GENOMIC DNA]</scope>
    <source>
        <strain evidence="3">DSM 17093 / CIP 108686 / LMG 22925 / RQ-24</strain>
    </source>
</reference>
<dbReference type="InterPro" id="IPR002035">
    <property type="entry name" value="VWF_A"/>
</dbReference>
<dbReference type="PROSITE" id="PS51257">
    <property type="entry name" value="PROKAR_LIPOPROTEIN"/>
    <property type="match status" value="1"/>
</dbReference>
<keyword evidence="3" id="KW-1185">Reference proteome</keyword>
<evidence type="ECO:0000313" key="3">
    <source>
        <dbReference type="Proteomes" id="UP000000379"/>
    </source>
</evidence>
<dbReference type="EMBL" id="CP002049">
    <property type="protein sequence ID" value="ADI13599.1"/>
    <property type="molecule type" value="Genomic_DNA"/>
</dbReference>
<dbReference type="HOGENOM" id="CLU_844512_0_0_0"/>
<dbReference type="Proteomes" id="UP000000379">
    <property type="component" value="Chromosome"/>
</dbReference>
<dbReference type="eggNOG" id="COG2304">
    <property type="taxonomic scope" value="Bacteria"/>
</dbReference>
<evidence type="ECO:0000259" key="1">
    <source>
        <dbReference type="PROSITE" id="PS50234"/>
    </source>
</evidence>
<dbReference type="SUPFAM" id="SSF53300">
    <property type="entry name" value="vWA-like"/>
    <property type="match status" value="1"/>
</dbReference>
<dbReference type="CDD" id="cd00198">
    <property type="entry name" value="vWFA"/>
    <property type="match status" value="1"/>
</dbReference>
<sequence length="329" mass="34654">MKRFWLPLVAVLALLGGCDRVQSIIDDVVTPADAVINGYTVERDANGDPTGNVALNVSALDSAGEPIAGRLSNPRATVTSVTPLPGLAAAQRYTATATITVDITVQEVINAVLNMDRSGSMRLNDPERLRVDAAKSFLERVTPEDRIAVMEFPGQSSGFRASTLLQGFTSDKALLEAALDRVGQRGNTPIWDSLLDTLDLHAADEGGQGASRVVLLFTDGEREGGQVAFGEALAAALESDVRVFTIGLGSDIDTAELQELAAETGGTFANVASAAELEELFQRAFNAIRASGTITLSISPIPPPGSLVRGTLSFTVNGEDFTVDYAFTI</sequence>
<dbReference type="STRING" id="649638.Trad_0462"/>
<proteinExistence type="predicted"/>
<dbReference type="InterPro" id="IPR036465">
    <property type="entry name" value="vWFA_dom_sf"/>
</dbReference>
<dbReference type="KEGG" id="tra:Trad_0462"/>
<dbReference type="OrthoDB" id="6206554at2"/>
<dbReference type="SMART" id="SM00327">
    <property type="entry name" value="VWA"/>
    <property type="match status" value="1"/>
</dbReference>
<organism evidence="2 3">
    <name type="scientific">Truepera radiovictrix (strain DSM 17093 / CIP 108686 / LMG 22925 / RQ-24)</name>
    <dbReference type="NCBI Taxonomy" id="649638"/>
    <lineage>
        <taxon>Bacteria</taxon>
        <taxon>Thermotogati</taxon>
        <taxon>Deinococcota</taxon>
        <taxon>Deinococci</taxon>
        <taxon>Trueperales</taxon>
        <taxon>Trueperaceae</taxon>
        <taxon>Truepera</taxon>
    </lineage>
</organism>
<feature type="domain" description="VWFA" evidence="1">
    <location>
        <begin position="110"/>
        <end position="288"/>
    </location>
</feature>
<gene>
    <name evidence="2" type="ordered locus">Trad_0462</name>
</gene>
<dbReference type="Pfam" id="PF00092">
    <property type="entry name" value="VWA"/>
    <property type="match status" value="1"/>
</dbReference>